<dbReference type="OrthoDB" id="9804993at2"/>
<gene>
    <name evidence="1" type="ORF">E0W69_012875</name>
</gene>
<dbReference type="RefSeq" id="WP_131330459.1">
    <property type="nucleotide sequence ID" value="NZ_CP044016.1"/>
</dbReference>
<dbReference type="Pfam" id="PF06821">
    <property type="entry name" value="Ser_hydrolase"/>
    <property type="match status" value="1"/>
</dbReference>
<evidence type="ECO:0000313" key="2">
    <source>
        <dbReference type="Proteomes" id="UP000292424"/>
    </source>
</evidence>
<dbReference type="InterPro" id="IPR010662">
    <property type="entry name" value="RBBP9/YdeN"/>
</dbReference>
<dbReference type="AlphaFoldDB" id="A0A5P2G130"/>
<dbReference type="PANTHER" id="PTHR15394:SF3">
    <property type="entry name" value="SERINE HYDROLASE RBBP9"/>
    <property type="match status" value="1"/>
</dbReference>
<reference evidence="1 2" key="1">
    <citation type="submission" date="2019-09" db="EMBL/GenBank/DDBJ databases">
        <title>Complete genome sequence of Arachidicoccus sp. B3-10 isolated from apple orchard soil.</title>
        <authorList>
            <person name="Kim H.S."/>
            <person name="Han K.-I."/>
            <person name="Suh M.K."/>
            <person name="Lee K.C."/>
            <person name="Eom M.K."/>
            <person name="Kim J.-S."/>
            <person name="Kang S.W."/>
            <person name="Sin Y."/>
            <person name="Lee J.-S."/>
        </authorList>
    </citation>
    <scope>NUCLEOTIDE SEQUENCE [LARGE SCALE GENOMIC DNA]</scope>
    <source>
        <strain evidence="1 2">B3-10</strain>
    </source>
</reference>
<keyword evidence="2" id="KW-1185">Reference proteome</keyword>
<evidence type="ECO:0000313" key="1">
    <source>
        <dbReference type="EMBL" id="QES89516.1"/>
    </source>
</evidence>
<dbReference type="KEGG" id="arac:E0W69_012875"/>
<dbReference type="PANTHER" id="PTHR15394">
    <property type="entry name" value="SERINE HYDROLASE RBBP9"/>
    <property type="match status" value="1"/>
</dbReference>
<proteinExistence type="predicted"/>
<accession>A0A5P2G130</accession>
<sequence length="185" mass="20947">MSKRLFITHGYMAYPGKHWFPWLKEQLSPLGVEVTILKMPNPDKPILEEWIATIQENVKQPDTETYFIGHSLGCIATLQYLNTLNIVTGGTILVAGFDQKIKELPELNNFVTPPLNYTKLQEQATPFIVFGSPQDYIVPFSMTQKLANSLEAELISIPNAGHFMQDDGFLVFPQILDVVKKVMHL</sequence>
<dbReference type="InterPro" id="IPR029058">
    <property type="entry name" value="AB_hydrolase_fold"/>
</dbReference>
<protein>
    <submittedName>
        <fullName evidence="1">Serine hydrolase family protein</fullName>
    </submittedName>
</protein>
<dbReference type="Proteomes" id="UP000292424">
    <property type="component" value="Chromosome"/>
</dbReference>
<keyword evidence="1" id="KW-0378">Hydrolase</keyword>
<dbReference type="Gene3D" id="3.40.50.1820">
    <property type="entry name" value="alpha/beta hydrolase"/>
    <property type="match status" value="1"/>
</dbReference>
<name>A0A5P2G130_9BACT</name>
<organism evidence="1 2">
    <name type="scientific">Rhizosphaericola mali</name>
    <dbReference type="NCBI Taxonomy" id="2545455"/>
    <lineage>
        <taxon>Bacteria</taxon>
        <taxon>Pseudomonadati</taxon>
        <taxon>Bacteroidota</taxon>
        <taxon>Chitinophagia</taxon>
        <taxon>Chitinophagales</taxon>
        <taxon>Chitinophagaceae</taxon>
        <taxon>Rhizosphaericola</taxon>
    </lineage>
</organism>
<dbReference type="EMBL" id="CP044016">
    <property type="protein sequence ID" value="QES89516.1"/>
    <property type="molecule type" value="Genomic_DNA"/>
</dbReference>
<dbReference type="SUPFAM" id="SSF53474">
    <property type="entry name" value="alpha/beta-Hydrolases"/>
    <property type="match status" value="1"/>
</dbReference>
<dbReference type="GO" id="GO:0016787">
    <property type="term" value="F:hydrolase activity"/>
    <property type="evidence" value="ECO:0007669"/>
    <property type="project" value="UniProtKB-KW"/>
</dbReference>